<evidence type="ECO:0000313" key="2">
    <source>
        <dbReference type="EMBL" id="GFU58919.1"/>
    </source>
</evidence>
<organism evidence="2 3">
    <name type="scientific">Nephila pilipes</name>
    <name type="common">Giant wood spider</name>
    <name type="synonym">Nephila maculata</name>
    <dbReference type="NCBI Taxonomy" id="299642"/>
    <lineage>
        <taxon>Eukaryota</taxon>
        <taxon>Metazoa</taxon>
        <taxon>Ecdysozoa</taxon>
        <taxon>Arthropoda</taxon>
        <taxon>Chelicerata</taxon>
        <taxon>Arachnida</taxon>
        <taxon>Araneae</taxon>
        <taxon>Araneomorphae</taxon>
        <taxon>Entelegynae</taxon>
        <taxon>Araneoidea</taxon>
        <taxon>Nephilidae</taxon>
        <taxon>Nephila</taxon>
    </lineage>
</organism>
<feature type="compositionally biased region" description="Basic and acidic residues" evidence="1">
    <location>
        <begin position="1"/>
        <end position="12"/>
    </location>
</feature>
<reference evidence="2" key="1">
    <citation type="submission" date="2020-08" db="EMBL/GenBank/DDBJ databases">
        <title>Multicomponent nature underlies the extraordinary mechanical properties of spider dragline silk.</title>
        <authorList>
            <person name="Kono N."/>
            <person name="Nakamura H."/>
            <person name="Mori M."/>
            <person name="Yoshida Y."/>
            <person name="Ohtoshi R."/>
            <person name="Malay A.D."/>
            <person name="Moran D.A.P."/>
            <person name="Tomita M."/>
            <person name="Numata K."/>
            <person name="Arakawa K."/>
        </authorList>
    </citation>
    <scope>NUCLEOTIDE SEQUENCE</scope>
</reference>
<keyword evidence="3" id="KW-1185">Reference proteome</keyword>
<feature type="region of interest" description="Disordered" evidence="1">
    <location>
        <begin position="287"/>
        <end position="321"/>
    </location>
</feature>
<evidence type="ECO:0000256" key="1">
    <source>
        <dbReference type="SAM" id="MobiDB-lite"/>
    </source>
</evidence>
<dbReference type="OrthoDB" id="10385655at2759"/>
<name>A0A8X6R3A9_NEPPI</name>
<dbReference type="AlphaFoldDB" id="A0A8X6R3A9"/>
<evidence type="ECO:0000313" key="3">
    <source>
        <dbReference type="Proteomes" id="UP000887013"/>
    </source>
</evidence>
<dbReference type="Proteomes" id="UP000887013">
    <property type="component" value="Unassembled WGS sequence"/>
</dbReference>
<comment type="caution">
    <text evidence="2">The sequence shown here is derived from an EMBL/GenBank/DDBJ whole genome shotgun (WGS) entry which is preliminary data.</text>
</comment>
<proteinExistence type="predicted"/>
<accession>A0A8X6R3A9</accession>
<dbReference type="EMBL" id="BMAW01040235">
    <property type="protein sequence ID" value="GFU58919.1"/>
    <property type="molecule type" value="Genomic_DNA"/>
</dbReference>
<gene>
    <name evidence="2" type="ORF">NPIL_528261</name>
</gene>
<sequence length="521" mass="60661">MDENYAERKMSECEQSFLPEDNNSSRTFRTPDAQNPLAKDEFLVDLDSDELSTDGEGTEEELTISLRNKSTPLQMFLVETLADIGNTYRKHEGMFYFHLMSHTYVRNLKSVDMNVNGIELITMSHEYKHVKEMNKSLKRTIKSIRRADEYKLFYFLQNLGKHFTENDIDAMDDIATFLKLYFFAPLFMDKLETLNAFDKTYLLKYRDKLVETRAAILSRLGEESEPNLLHVSHTKRVEFSHYTKQCEVQSHSNFSLAYLHDSAQARAAYMIHKDMFPDEYYSYASSSRNSGTRPIDSVDSSSANKIMPDDTELNTSPNGTASCNIDMLNTDVQGKFRSEAKFGESPTTENLTRSRLTQISNRSRFFNETLNWINIMSTILGILKQLYLDSSFRVRLLTLDVEAMTREDASKIGEYIEARITHQCIKNVIVYVKETSGKLLDKVIFYLVELCVESDMEEVFVGILKIFLWFPIFSKRLFEFVEDDDKYIEFHATRLYSSRDGVVHLQRFYTYHMKNFQTALI</sequence>
<protein>
    <submittedName>
        <fullName evidence="2">Uncharacterized protein</fullName>
    </submittedName>
</protein>
<feature type="region of interest" description="Disordered" evidence="1">
    <location>
        <begin position="1"/>
        <end position="39"/>
    </location>
</feature>
<feature type="compositionally biased region" description="Polar residues" evidence="1">
    <location>
        <begin position="287"/>
        <end position="304"/>
    </location>
</feature>